<dbReference type="RefSeq" id="WP_159805926.1">
    <property type="nucleotide sequence ID" value="NZ_BLJE01000002.1"/>
</dbReference>
<dbReference type="InterPro" id="IPR004307">
    <property type="entry name" value="TspO_MBR"/>
</dbReference>
<dbReference type="OrthoDB" id="9795496at2"/>
<dbReference type="GO" id="GO:0033013">
    <property type="term" value="P:tetrapyrrole metabolic process"/>
    <property type="evidence" value="ECO:0007669"/>
    <property type="project" value="UniProtKB-ARBA"/>
</dbReference>
<dbReference type="Pfam" id="PF03073">
    <property type="entry name" value="TspO_MBR"/>
    <property type="match status" value="1"/>
</dbReference>
<keyword evidence="5 6" id="KW-0472">Membrane</keyword>
<proteinExistence type="inferred from homology"/>
<dbReference type="FunFam" id="1.20.1260.100:FF:000001">
    <property type="entry name" value="translocator protein 2"/>
    <property type="match status" value="1"/>
</dbReference>
<evidence type="ECO:0000256" key="5">
    <source>
        <dbReference type="ARBA" id="ARBA00023136"/>
    </source>
</evidence>
<name>A0A6N6JEG9_9RHOB</name>
<dbReference type="GO" id="GO:0016020">
    <property type="term" value="C:membrane"/>
    <property type="evidence" value="ECO:0007669"/>
    <property type="project" value="UniProtKB-SubCell"/>
</dbReference>
<evidence type="ECO:0000256" key="3">
    <source>
        <dbReference type="ARBA" id="ARBA00022692"/>
    </source>
</evidence>
<evidence type="ECO:0000256" key="1">
    <source>
        <dbReference type="ARBA" id="ARBA00004141"/>
    </source>
</evidence>
<protein>
    <submittedName>
        <fullName evidence="7">Sensory protein TspO</fullName>
    </submittedName>
</protein>
<evidence type="ECO:0000256" key="6">
    <source>
        <dbReference type="SAM" id="Phobius"/>
    </source>
</evidence>
<feature type="transmembrane region" description="Helical" evidence="6">
    <location>
        <begin position="42"/>
        <end position="60"/>
    </location>
</feature>
<evidence type="ECO:0000313" key="7">
    <source>
        <dbReference type="EMBL" id="GFE64606.1"/>
    </source>
</evidence>
<feature type="transmembrane region" description="Helical" evidence="6">
    <location>
        <begin position="123"/>
        <end position="144"/>
    </location>
</feature>
<dbReference type="Proteomes" id="UP000436822">
    <property type="component" value="Unassembled WGS sequence"/>
</dbReference>
<dbReference type="CDD" id="cd15904">
    <property type="entry name" value="TSPO_MBR"/>
    <property type="match status" value="1"/>
</dbReference>
<organism evidence="7 8">
    <name type="scientific">Litoreibacter roseus</name>
    <dbReference type="NCBI Taxonomy" id="2601869"/>
    <lineage>
        <taxon>Bacteria</taxon>
        <taxon>Pseudomonadati</taxon>
        <taxon>Pseudomonadota</taxon>
        <taxon>Alphaproteobacteria</taxon>
        <taxon>Rhodobacterales</taxon>
        <taxon>Roseobacteraceae</taxon>
        <taxon>Litoreibacter</taxon>
    </lineage>
</organism>
<dbReference type="AlphaFoldDB" id="A0A6N6JEG9"/>
<sequence>MDWTLFLIFFGACCAAAATGALFQPGEWYESLDKPSWTPPDWVFPVTWTILYIAIAVAAARVAKMEGAYLALAFWSLQIALNTLWTPIFFGLRRLKAGMIVIVALWVAVAGCLWTMMQLDTIAALLFAPYLVWVTIASALNFSVMQRNPDVEPIT</sequence>
<keyword evidence="4 6" id="KW-1133">Transmembrane helix</keyword>
<feature type="transmembrane region" description="Helical" evidence="6">
    <location>
        <begin position="97"/>
        <end position="116"/>
    </location>
</feature>
<comment type="subcellular location">
    <subcellularLocation>
        <location evidence="1">Membrane</location>
        <topology evidence="1">Multi-pass membrane protein</topology>
    </subcellularLocation>
</comment>
<comment type="caution">
    <text evidence="7">The sequence shown here is derived from an EMBL/GenBank/DDBJ whole genome shotgun (WGS) entry which is preliminary data.</text>
</comment>
<dbReference type="InterPro" id="IPR038330">
    <property type="entry name" value="TspO/MBR-related_sf"/>
</dbReference>
<dbReference type="Gene3D" id="1.20.1260.100">
    <property type="entry name" value="TspO/MBR protein"/>
    <property type="match status" value="1"/>
</dbReference>
<comment type="similarity">
    <text evidence="2">Belongs to the TspO/BZRP family.</text>
</comment>
<evidence type="ECO:0000256" key="4">
    <source>
        <dbReference type="ARBA" id="ARBA00022989"/>
    </source>
</evidence>
<dbReference type="PIRSF" id="PIRSF005859">
    <property type="entry name" value="PBR"/>
    <property type="match status" value="1"/>
</dbReference>
<keyword evidence="8" id="KW-1185">Reference proteome</keyword>
<dbReference type="EMBL" id="BLJE01000002">
    <property type="protein sequence ID" value="GFE64606.1"/>
    <property type="molecule type" value="Genomic_DNA"/>
</dbReference>
<evidence type="ECO:0000313" key="8">
    <source>
        <dbReference type="Proteomes" id="UP000436822"/>
    </source>
</evidence>
<dbReference type="PANTHER" id="PTHR10057">
    <property type="entry name" value="PERIPHERAL-TYPE BENZODIAZEPINE RECEPTOR"/>
    <property type="match status" value="1"/>
</dbReference>
<accession>A0A6N6JEG9</accession>
<reference evidence="7 8" key="1">
    <citation type="submission" date="2019-12" db="EMBL/GenBank/DDBJ databases">
        <title>Litoreibacter badius sp. nov., a novel bacteriochlorophyll a-containing bacterium in the genus Litoreibacter.</title>
        <authorList>
            <person name="Kanamuro M."/>
            <person name="Takabe Y."/>
            <person name="Mori K."/>
            <person name="Takaichi S."/>
            <person name="Hanada S."/>
        </authorList>
    </citation>
    <scope>NUCLEOTIDE SEQUENCE [LARGE SCALE GENOMIC DNA]</scope>
    <source>
        <strain evidence="7 8">K6</strain>
    </source>
</reference>
<feature type="transmembrane region" description="Helical" evidence="6">
    <location>
        <begin position="67"/>
        <end position="85"/>
    </location>
</feature>
<gene>
    <name evidence="7" type="ORF">KIN_16800</name>
</gene>
<keyword evidence="3 6" id="KW-0812">Transmembrane</keyword>
<dbReference type="PANTHER" id="PTHR10057:SF0">
    <property type="entry name" value="TRANSLOCATOR PROTEIN"/>
    <property type="match status" value="1"/>
</dbReference>
<dbReference type="NCBIfam" id="NF047825">
    <property type="entry name" value="T-richsensTspOAlph"/>
    <property type="match status" value="1"/>
</dbReference>
<evidence type="ECO:0000256" key="2">
    <source>
        <dbReference type="ARBA" id="ARBA00007524"/>
    </source>
</evidence>